<dbReference type="Proteomes" id="UP000649617">
    <property type="component" value="Unassembled WGS sequence"/>
</dbReference>
<comment type="caution">
    <text evidence="4">The sequence shown here is derived from an EMBL/GenBank/DDBJ whole genome shotgun (WGS) entry which is preliminary data.</text>
</comment>
<protein>
    <recommendedName>
        <fullName evidence="3">C3H1-type domain-containing protein</fullName>
    </recommendedName>
</protein>
<feature type="zinc finger region" description="C3H1-type" evidence="1">
    <location>
        <begin position="167"/>
        <end position="194"/>
    </location>
</feature>
<name>A0A812WVA8_SYMPI</name>
<dbReference type="OrthoDB" id="348177at2759"/>
<evidence type="ECO:0000256" key="1">
    <source>
        <dbReference type="PROSITE-ProRule" id="PRU00723"/>
    </source>
</evidence>
<evidence type="ECO:0000259" key="3">
    <source>
        <dbReference type="PROSITE" id="PS50103"/>
    </source>
</evidence>
<gene>
    <name evidence="4" type="ORF">SPIL2461_LOCUS19350</name>
</gene>
<evidence type="ECO:0000256" key="2">
    <source>
        <dbReference type="SAM" id="MobiDB-lite"/>
    </source>
</evidence>
<proteinExistence type="predicted"/>
<dbReference type="GO" id="GO:0008270">
    <property type="term" value="F:zinc ion binding"/>
    <property type="evidence" value="ECO:0007669"/>
    <property type="project" value="UniProtKB-KW"/>
</dbReference>
<keyword evidence="5" id="KW-1185">Reference proteome</keyword>
<dbReference type="PANTHER" id="PTHR36971:SF3">
    <property type="entry name" value="C3H1-TYPE DOMAIN-CONTAINING PROTEIN"/>
    <property type="match status" value="1"/>
</dbReference>
<dbReference type="EMBL" id="CAJNIZ010044497">
    <property type="protein sequence ID" value="CAE7691012.1"/>
    <property type="molecule type" value="Genomic_DNA"/>
</dbReference>
<keyword evidence="1" id="KW-0863">Zinc-finger</keyword>
<evidence type="ECO:0000313" key="4">
    <source>
        <dbReference type="EMBL" id="CAE7691012.1"/>
    </source>
</evidence>
<dbReference type="PROSITE" id="PS50103">
    <property type="entry name" value="ZF_C3H1"/>
    <property type="match status" value="1"/>
</dbReference>
<dbReference type="PANTHER" id="PTHR36971">
    <property type="entry name" value="UNNAMED PRODUCT"/>
    <property type="match status" value="1"/>
</dbReference>
<feature type="compositionally biased region" description="Polar residues" evidence="2">
    <location>
        <begin position="146"/>
        <end position="157"/>
    </location>
</feature>
<accession>A0A812WVA8</accession>
<dbReference type="InterPro" id="IPR000571">
    <property type="entry name" value="Znf_CCCH"/>
</dbReference>
<keyword evidence="1" id="KW-0479">Metal-binding</keyword>
<feature type="region of interest" description="Disordered" evidence="2">
    <location>
        <begin position="127"/>
        <end position="166"/>
    </location>
</feature>
<organism evidence="4 5">
    <name type="scientific">Symbiodinium pilosum</name>
    <name type="common">Dinoflagellate</name>
    <dbReference type="NCBI Taxonomy" id="2952"/>
    <lineage>
        <taxon>Eukaryota</taxon>
        <taxon>Sar</taxon>
        <taxon>Alveolata</taxon>
        <taxon>Dinophyceae</taxon>
        <taxon>Suessiales</taxon>
        <taxon>Symbiodiniaceae</taxon>
        <taxon>Symbiodinium</taxon>
    </lineage>
</organism>
<dbReference type="AlphaFoldDB" id="A0A812WVA8"/>
<sequence length="462" mass="50352">MSDVSCAIDPAESFFPGQRLTAPKELLEGQVLHKRSCGNKLLFLELAAAEEPNSLSPQETGAKSLEAIFSYEVYGAEVREVRKHISVGDTISCTGTWRACRRSLDVFSYSILCHWADVSGGAAFQAHEPQNKSVRTSQGHADVAQPSGTGTGLTASTDPPPAAGPTSRRRALCKFWMSNGTCRRTQCACYHPEGEELKEARARWRQEQFERLASNAQPDDPHSEQQKKGHAARAAVFAEWLCEVFGDDMLRKGVVDVAGGRGELAFELSVKRNIPCIVLDPRCPGGDRPAPWNDWHVSRQQRAWLKRQHGLRSYAECQAHVLSCPLKQCQVPVSKAIEAAQALTAGPAETACGWDGLLGAQIVVGLHPDQATGGVVELAQVLGRPFAVVPCCTFADDFPERRLTQGPVRTYADLVEWLQVAGGPGTKKDFLRFFGKNLVLFSETGLTQISCSDHKPPSAVYA</sequence>
<evidence type="ECO:0000313" key="5">
    <source>
        <dbReference type="Proteomes" id="UP000649617"/>
    </source>
</evidence>
<keyword evidence="1" id="KW-0862">Zinc</keyword>
<reference evidence="4" key="1">
    <citation type="submission" date="2021-02" db="EMBL/GenBank/DDBJ databases">
        <authorList>
            <person name="Dougan E. K."/>
            <person name="Rhodes N."/>
            <person name="Thang M."/>
            <person name="Chan C."/>
        </authorList>
    </citation>
    <scope>NUCLEOTIDE SEQUENCE</scope>
</reference>
<feature type="domain" description="C3H1-type" evidence="3">
    <location>
        <begin position="167"/>
        <end position="194"/>
    </location>
</feature>